<evidence type="ECO:0000313" key="2">
    <source>
        <dbReference type="Proteomes" id="UP001642484"/>
    </source>
</evidence>
<evidence type="ECO:0000313" key="1">
    <source>
        <dbReference type="EMBL" id="CAK8987408.1"/>
    </source>
</evidence>
<sequence length="123" mass="13213">MGRGMEKFDCLLPAAESKATKESSAALFGSKYGLAQASTIYLGSLPPSCQSMTRQLLAVLLVTAAAQEISETQVGLDAAWQDAKLLLSFAVGIIFMRCLEVLAVGRDEHQGRAKTIDLYPFLT</sequence>
<dbReference type="EMBL" id="CAXAMN010000270">
    <property type="protein sequence ID" value="CAK8987408.1"/>
    <property type="molecule type" value="Genomic_DNA"/>
</dbReference>
<name>A0ABP0HC98_9DINO</name>
<proteinExistence type="predicted"/>
<protein>
    <submittedName>
        <fullName evidence="1">Uncharacterized protein</fullName>
    </submittedName>
</protein>
<keyword evidence="2" id="KW-1185">Reference proteome</keyword>
<reference evidence="1 2" key="1">
    <citation type="submission" date="2024-02" db="EMBL/GenBank/DDBJ databases">
        <authorList>
            <person name="Chen Y."/>
            <person name="Shah S."/>
            <person name="Dougan E. K."/>
            <person name="Thang M."/>
            <person name="Chan C."/>
        </authorList>
    </citation>
    <scope>NUCLEOTIDE SEQUENCE [LARGE SCALE GENOMIC DNA]</scope>
</reference>
<accession>A0ABP0HC98</accession>
<comment type="caution">
    <text evidence="1">The sequence shown here is derived from an EMBL/GenBank/DDBJ whole genome shotgun (WGS) entry which is preliminary data.</text>
</comment>
<gene>
    <name evidence="1" type="ORF">CCMP2556_LOCUS864</name>
</gene>
<dbReference type="Proteomes" id="UP001642484">
    <property type="component" value="Unassembled WGS sequence"/>
</dbReference>
<organism evidence="1 2">
    <name type="scientific">Durusdinium trenchii</name>
    <dbReference type="NCBI Taxonomy" id="1381693"/>
    <lineage>
        <taxon>Eukaryota</taxon>
        <taxon>Sar</taxon>
        <taxon>Alveolata</taxon>
        <taxon>Dinophyceae</taxon>
        <taxon>Suessiales</taxon>
        <taxon>Symbiodiniaceae</taxon>
        <taxon>Durusdinium</taxon>
    </lineage>
</organism>